<evidence type="ECO:0000313" key="1">
    <source>
        <dbReference type="EMBL" id="REF29131.1"/>
    </source>
</evidence>
<keyword evidence="2" id="KW-1185">Reference proteome</keyword>
<reference evidence="1 2" key="1">
    <citation type="submission" date="2018-08" db="EMBL/GenBank/DDBJ databases">
        <title>Sequencing the genomes of 1000 actinobacteria strains.</title>
        <authorList>
            <person name="Klenk H.-P."/>
        </authorList>
    </citation>
    <scope>NUCLEOTIDE SEQUENCE [LARGE SCALE GENOMIC DNA]</scope>
    <source>
        <strain evidence="1 2">DSM 22967</strain>
    </source>
</reference>
<dbReference type="AlphaFoldDB" id="A0A3D9UWH4"/>
<dbReference type="Proteomes" id="UP000256253">
    <property type="component" value="Unassembled WGS sequence"/>
</dbReference>
<name>A0A3D9UWH4_9MICO</name>
<comment type="caution">
    <text evidence="1">The sequence shown here is derived from an EMBL/GenBank/DDBJ whole genome shotgun (WGS) entry which is preliminary data.</text>
</comment>
<protein>
    <submittedName>
        <fullName evidence="1">Uncharacterized protein</fullName>
    </submittedName>
</protein>
<proteinExistence type="predicted"/>
<gene>
    <name evidence="1" type="ORF">DFJ65_0063</name>
</gene>
<evidence type="ECO:0000313" key="2">
    <source>
        <dbReference type="Proteomes" id="UP000256253"/>
    </source>
</evidence>
<sequence length="108" mass="12656">MRRAGRWHRRWHPWVVTEYLLVFPERDDAEEVAEELREEEFDEVRVVREALAGEDDSEDHDWAVYVRVDTLDDPTSAVAKALVERFEAVTADRDGWLDDDVSGIDQAR</sequence>
<accession>A0A3D9UWH4</accession>
<dbReference type="EMBL" id="QTUA01000001">
    <property type="protein sequence ID" value="REF29131.1"/>
    <property type="molecule type" value="Genomic_DNA"/>
</dbReference>
<organism evidence="1 2">
    <name type="scientific">Calidifontibacter indicus</name>
    <dbReference type="NCBI Taxonomy" id="419650"/>
    <lineage>
        <taxon>Bacteria</taxon>
        <taxon>Bacillati</taxon>
        <taxon>Actinomycetota</taxon>
        <taxon>Actinomycetes</taxon>
        <taxon>Micrococcales</taxon>
        <taxon>Dermacoccaceae</taxon>
        <taxon>Calidifontibacter</taxon>
    </lineage>
</organism>